<protein>
    <submittedName>
        <fullName evidence="1">Uncharacterized protein</fullName>
    </submittedName>
</protein>
<dbReference type="EnsemblMetazoa" id="PPA44074.1">
    <property type="protein sequence ID" value="PPA44074.1"/>
    <property type="gene ID" value="WBGene00282443"/>
</dbReference>
<accession>A0A8R1Z4Q4</accession>
<accession>A0A2A6BL14</accession>
<reference evidence="2" key="1">
    <citation type="journal article" date="2008" name="Nat. Genet.">
        <title>The Pristionchus pacificus genome provides a unique perspective on nematode lifestyle and parasitism.</title>
        <authorList>
            <person name="Dieterich C."/>
            <person name="Clifton S.W."/>
            <person name="Schuster L.N."/>
            <person name="Chinwalla A."/>
            <person name="Delehaunty K."/>
            <person name="Dinkelacker I."/>
            <person name="Fulton L."/>
            <person name="Fulton R."/>
            <person name="Godfrey J."/>
            <person name="Minx P."/>
            <person name="Mitreva M."/>
            <person name="Roeseler W."/>
            <person name="Tian H."/>
            <person name="Witte H."/>
            <person name="Yang S.P."/>
            <person name="Wilson R.K."/>
            <person name="Sommer R.J."/>
        </authorList>
    </citation>
    <scope>NUCLEOTIDE SEQUENCE [LARGE SCALE GENOMIC DNA]</scope>
    <source>
        <strain evidence="2">PS312</strain>
    </source>
</reference>
<proteinExistence type="predicted"/>
<dbReference type="Proteomes" id="UP000005239">
    <property type="component" value="Unassembled WGS sequence"/>
</dbReference>
<reference evidence="1" key="2">
    <citation type="submission" date="2022-06" db="UniProtKB">
        <authorList>
            <consortium name="EnsemblMetazoa"/>
        </authorList>
    </citation>
    <scope>IDENTIFICATION</scope>
    <source>
        <strain evidence="1">PS312</strain>
    </source>
</reference>
<gene>
    <name evidence="1" type="primary">WBGene00282443</name>
</gene>
<keyword evidence="2" id="KW-1185">Reference proteome</keyword>
<dbReference type="AlphaFoldDB" id="A0A2A6BL14"/>
<evidence type="ECO:0000313" key="1">
    <source>
        <dbReference type="EnsemblMetazoa" id="PPA44074.1"/>
    </source>
</evidence>
<organism evidence="1 2">
    <name type="scientific">Pristionchus pacificus</name>
    <name type="common">Parasitic nematode worm</name>
    <dbReference type="NCBI Taxonomy" id="54126"/>
    <lineage>
        <taxon>Eukaryota</taxon>
        <taxon>Metazoa</taxon>
        <taxon>Ecdysozoa</taxon>
        <taxon>Nematoda</taxon>
        <taxon>Chromadorea</taxon>
        <taxon>Rhabditida</taxon>
        <taxon>Rhabditina</taxon>
        <taxon>Diplogasteromorpha</taxon>
        <taxon>Diplogasteroidea</taxon>
        <taxon>Neodiplogasteridae</taxon>
        <taxon>Pristionchus</taxon>
    </lineage>
</organism>
<sequence>MQPAIGPPTVISGAAHLVHLVDEHQRILRADLWRIRIIGAAAMDFAMDVLPTPGELTGKFDRKTERTHTLVTWAQPQITNQLCFKSTMSGPCHQNNQSVNAQFALHCYPTNHAYDFNQFTHHPH</sequence>
<name>A0A2A6BL14_PRIPA</name>
<evidence type="ECO:0000313" key="2">
    <source>
        <dbReference type="Proteomes" id="UP000005239"/>
    </source>
</evidence>